<dbReference type="KEGG" id="xla:100137628"/>
<accession>A0A974HJ33</accession>
<dbReference type="OrthoDB" id="9448174at2759"/>
<dbReference type="PANTHER" id="PTHR14514:SF2">
    <property type="entry name" value="A-KINASE ANCHOR PROTEIN 6"/>
    <property type="match status" value="1"/>
</dbReference>
<proteinExistence type="predicted"/>
<evidence type="ECO:0000256" key="2">
    <source>
        <dbReference type="ARBA" id="ARBA00022553"/>
    </source>
</evidence>
<dbReference type="OMA" id="HPENERQ"/>
<dbReference type="PANTHER" id="PTHR14514">
    <property type="entry name" value="PKA ANCHORING PROTEIN"/>
    <property type="match status" value="1"/>
</dbReference>
<sequence length="544" mass="61240">MEFTEQAAAFPLNTSSNQSLFGACPSSEVLPRSLSETSTSHDDLEQDRTILKTFSGNTSSLYGDLAPRHEYRAKLEARRSLHPRFCTSQGTEMALKQKSFQEQYWTCAIPDSPPPCPDRTSPRWDPNKEYQDLLDYTYPLNPKYFIYKDSEESDTDPFFHDSGIDLDSYNVSYDTKLHSTRSRYQKQPEVKSTSYSRLNHLSSPYAYSTPLFKKASYRNLRKESDSSNEASFEELSPCFSKEDLHEEPSHAGGMLKEKIHSLGQFIPTTRVLPLNPELESDEEFLSLPPHLKEIEHLATHLKDLSLNVTQKSEVSGALEEDERRPWFTYGQGEKGIDKRIGSKDATLSQSSYFPEGLAGSKVNNLKHNASGTSLNKFFSLRDMLDGGESSPSLEIGGSSFVPKVHGTPSLVHIIQGFCHHLDQLIQWLYSFAELSDSWVEPKPNVESIQLSLSLYLKLKKTISEHQILADTVVKDGEHLLKCLSLNSSVLKDTLSLVSKQRGELDRQAERLYSSVLEAMDTISDDSLGTTSNLKQCVSLEMESS</sequence>
<keyword evidence="4" id="KW-0472">Membrane</keyword>
<dbReference type="AlphaFoldDB" id="A0A974HJ33"/>
<dbReference type="SUPFAM" id="SSF46966">
    <property type="entry name" value="Spectrin repeat"/>
    <property type="match status" value="1"/>
</dbReference>
<evidence type="ECO:0000256" key="3">
    <source>
        <dbReference type="ARBA" id="ARBA00022737"/>
    </source>
</evidence>
<evidence type="ECO:0000313" key="5">
    <source>
        <dbReference type="EMBL" id="OCT79685.1"/>
    </source>
</evidence>
<dbReference type="EMBL" id="CM004474">
    <property type="protein sequence ID" value="OCT79685.1"/>
    <property type="molecule type" value="Genomic_DNA"/>
</dbReference>
<dbReference type="Proteomes" id="UP000694892">
    <property type="component" value="Chromosome 5L"/>
</dbReference>
<evidence type="ECO:0000313" key="6">
    <source>
        <dbReference type="Proteomes" id="UP000694892"/>
    </source>
</evidence>
<name>A0A974HJ33_XENLA</name>
<evidence type="ECO:0000256" key="1">
    <source>
        <dbReference type="ARBA" id="ARBA00004308"/>
    </source>
</evidence>
<gene>
    <name evidence="5" type="ORF">XELAEV_18026493mg</name>
</gene>
<evidence type="ECO:0000256" key="4">
    <source>
        <dbReference type="ARBA" id="ARBA00023136"/>
    </source>
</evidence>
<protein>
    <recommendedName>
        <fullName evidence="7">Centrosomal protein of 68 kDa</fullName>
    </recommendedName>
</protein>
<evidence type="ECO:0008006" key="7">
    <source>
        <dbReference type="Google" id="ProtNLM"/>
    </source>
</evidence>
<reference evidence="6" key="1">
    <citation type="journal article" date="2016" name="Nature">
        <title>Genome evolution in the allotetraploid frog Xenopus laevis.</title>
        <authorList>
            <person name="Session A.M."/>
            <person name="Uno Y."/>
            <person name="Kwon T."/>
            <person name="Chapman J.A."/>
            <person name="Toyoda A."/>
            <person name="Takahashi S."/>
            <person name="Fukui A."/>
            <person name="Hikosaka A."/>
            <person name="Suzuki A."/>
            <person name="Kondo M."/>
            <person name="van Heeringen S.J."/>
            <person name="Quigley I."/>
            <person name="Heinz S."/>
            <person name="Ogino H."/>
            <person name="Ochi H."/>
            <person name="Hellsten U."/>
            <person name="Lyons J.B."/>
            <person name="Simakov O."/>
            <person name="Putnam N."/>
            <person name="Stites J."/>
            <person name="Kuroki Y."/>
            <person name="Tanaka T."/>
            <person name="Michiue T."/>
            <person name="Watanabe M."/>
            <person name="Bogdanovic O."/>
            <person name="Lister R."/>
            <person name="Georgiou G."/>
            <person name="Paranjpe S.S."/>
            <person name="van Kruijsbergen I."/>
            <person name="Shu S."/>
            <person name="Carlson J."/>
            <person name="Kinoshita T."/>
            <person name="Ohta Y."/>
            <person name="Mawaribuchi S."/>
            <person name="Jenkins J."/>
            <person name="Grimwood J."/>
            <person name="Schmutz J."/>
            <person name="Mitros T."/>
            <person name="Mozaffari S.V."/>
            <person name="Suzuki Y."/>
            <person name="Haramoto Y."/>
            <person name="Yamamoto T.S."/>
            <person name="Takagi C."/>
            <person name="Heald R."/>
            <person name="Miller K."/>
            <person name="Haudenschild C."/>
            <person name="Kitzman J."/>
            <person name="Nakayama T."/>
            <person name="Izutsu Y."/>
            <person name="Robert J."/>
            <person name="Fortriede J."/>
            <person name="Burns K."/>
            <person name="Lotay V."/>
            <person name="Karimi K."/>
            <person name="Yasuoka Y."/>
            <person name="Dichmann D.S."/>
            <person name="Flajnik M.F."/>
            <person name="Houston D.W."/>
            <person name="Shendure J."/>
            <person name="DuPasquier L."/>
            <person name="Vize P.D."/>
            <person name="Zorn A.M."/>
            <person name="Ito M."/>
            <person name="Marcotte E.M."/>
            <person name="Wallingford J.B."/>
            <person name="Ito Y."/>
            <person name="Asashima M."/>
            <person name="Ueno N."/>
            <person name="Matsuda Y."/>
            <person name="Veenstra G.J."/>
            <person name="Fujiyama A."/>
            <person name="Harland R.M."/>
            <person name="Taira M."/>
            <person name="Rokhsar D.S."/>
        </authorList>
    </citation>
    <scope>NUCLEOTIDE SEQUENCE [LARGE SCALE GENOMIC DNA]</scope>
    <source>
        <strain evidence="6">J</strain>
    </source>
</reference>
<organism evidence="5 6">
    <name type="scientific">Xenopus laevis</name>
    <name type="common">African clawed frog</name>
    <dbReference type="NCBI Taxonomy" id="8355"/>
    <lineage>
        <taxon>Eukaryota</taxon>
        <taxon>Metazoa</taxon>
        <taxon>Chordata</taxon>
        <taxon>Craniata</taxon>
        <taxon>Vertebrata</taxon>
        <taxon>Euteleostomi</taxon>
        <taxon>Amphibia</taxon>
        <taxon>Batrachia</taxon>
        <taxon>Anura</taxon>
        <taxon>Pipoidea</taxon>
        <taxon>Pipidae</taxon>
        <taxon>Xenopodinae</taxon>
        <taxon>Xenopus</taxon>
        <taxon>Xenopus</taxon>
    </lineage>
</organism>
<keyword evidence="2" id="KW-0597">Phosphoprotein</keyword>
<comment type="subcellular location">
    <subcellularLocation>
        <location evidence="1">Endomembrane system</location>
    </subcellularLocation>
</comment>
<keyword evidence="3" id="KW-0677">Repeat</keyword>